<dbReference type="GO" id="GO:0031012">
    <property type="term" value="C:extracellular matrix"/>
    <property type="evidence" value="ECO:0007669"/>
    <property type="project" value="InterPro"/>
</dbReference>
<feature type="binding site" evidence="10">
    <location>
        <position position="175"/>
    </location>
    <ligand>
        <name>Ca(2+)</name>
        <dbReference type="ChEBI" id="CHEBI:29108"/>
        <label>3</label>
    </ligand>
</feature>
<evidence type="ECO:0000256" key="6">
    <source>
        <dbReference type="ARBA" id="ARBA00022833"/>
    </source>
</evidence>
<dbReference type="InterPro" id="IPR002477">
    <property type="entry name" value="Peptidoglycan-bd-like"/>
</dbReference>
<dbReference type="GO" id="GO:0030574">
    <property type="term" value="P:collagen catabolic process"/>
    <property type="evidence" value="ECO:0007669"/>
    <property type="project" value="TreeGrafter"/>
</dbReference>
<keyword evidence="2" id="KW-0645">Protease</keyword>
<comment type="cofactor">
    <cofactor evidence="10">
        <name>Zn(2+)</name>
        <dbReference type="ChEBI" id="CHEBI:29105"/>
    </cofactor>
    <text evidence="10">Binds 2 Zn(2+) ions per subunit.</text>
</comment>
<dbReference type="Pfam" id="PF01471">
    <property type="entry name" value="PG_binding_1"/>
    <property type="match status" value="2"/>
</dbReference>
<comment type="caution">
    <text evidence="13">The sequence shown here is derived from an EMBL/GenBank/DDBJ whole genome shotgun (WGS) entry which is preliminary data.</text>
</comment>
<comment type="cofactor">
    <cofactor evidence="10">
        <name>Ca(2+)</name>
        <dbReference type="ChEBI" id="CHEBI:29108"/>
    </cofactor>
    <text evidence="10">Can bind about 5 Ca(2+) ions per subunit.</text>
</comment>
<dbReference type="InterPro" id="IPR033739">
    <property type="entry name" value="M10A_MMP"/>
</dbReference>
<dbReference type="GO" id="GO:0030198">
    <property type="term" value="P:extracellular matrix organization"/>
    <property type="evidence" value="ECO:0007669"/>
    <property type="project" value="TreeGrafter"/>
</dbReference>
<dbReference type="GO" id="GO:0005615">
    <property type="term" value="C:extracellular space"/>
    <property type="evidence" value="ECO:0007669"/>
    <property type="project" value="TreeGrafter"/>
</dbReference>
<dbReference type="AlphaFoldDB" id="A0AAN7SEM2"/>
<dbReference type="EMBL" id="JARPUR010000005">
    <property type="protein sequence ID" value="KAK4875144.1"/>
    <property type="molecule type" value="Genomic_DNA"/>
</dbReference>
<evidence type="ECO:0000313" key="14">
    <source>
        <dbReference type="Proteomes" id="UP001353858"/>
    </source>
</evidence>
<feature type="binding site" evidence="10">
    <location>
        <position position="198"/>
    </location>
    <ligand>
        <name>Ca(2+)</name>
        <dbReference type="ChEBI" id="CHEBI:29108"/>
        <label>3</label>
    </ligand>
</feature>
<dbReference type="InterPro" id="IPR036365">
    <property type="entry name" value="PGBD-like_sf"/>
</dbReference>
<evidence type="ECO:0000256" key="3">
    <source>
        <dbReference type="ARBA" id="ARBA00022723"/>
    </source>
</evidence>
<feature type="binding site" evidence="10">
    <location>
        <position position="201"/>
    </location>
    <ligand>
        <name>Ca(2+)</name>
        <dbReference type="ChEBI" id="CHEBI:29108"/>
        <label>3</label>
    </ligand>
</feature>
<dbReference type="InterPro" id="IPR001818">
    <property type="entry name" value="Pept_M10_metallopeptidase"/>
</dbReference>
<dbReference type="Pfam" id="PF00413">
    <property type="entry name" value="Peptidase_M10"/>
    <property type="match status" value="2"/>
</dbReference>
<keyword evidence="14" id="KW-1185">Reference proteome</keyword>
<feature type="binding site" evidence="10">
    <location>
        <position position="170"/>
    </location>
    <ligand>
        <name>Zn(2+)</name>
        <dbReference type="ChEBI" id="CHEBI:29105"/>
        <label>1</label>
    </ligand>
</feature>
<name>A0AAN7SEM2_9COLE</name>
<feature type="binding site" evidence="10">
    <location>
        <position position="231"/>
    </location>
    <ligand>
        <name>Zn(2+)</name>
        <dbReference type="ChEBI" id="CHEBI:29105"/>
        <label>2</label>
        <note>catalytic</note>
    </ligand>
</feature>
<dbReference type="GO" id="GO:0008270">
    <property type="term" value="F:zinc ion binding"/>
    <property type="evidence" value="ECO:0007669"/>
    <property type="project" value="InterPro"/>
</dbReference>
<evidence type="ECO:0000256" key="9">
    <source>
        <dbReference type="PIRSR" id="PIRSR621190-1"/>
    </source>
</evidence>
<evidence type="ECO:0000256" key="4">
    <source>
        <dbReference type="ARBA" id="ARBA00022729"/>
    </source>
</evidence>
<dbReference type="InterPro" id="IPR021190">
    <property type="entry name" value="Pept_M10A"/>
</dbReference>
<dbReference type="InterPro" id="IPR021158">
    <property type="entry name" value="Pept_M10A_Zn_BS"/>
</dbReference>
<feature type="binding site" evidence="10">
    <location>
        <position position="225"/>
    </location>
    <ligand>
        <name>Zn(2+)</name>
        <dbReference type="ChEBI" id="CHEBI:29105"/>
        <label>2</label>
        <note>catalytic</note>
    </ligand>
</feature>
<gene>
    <name evidence="13" type="ORF">RN001_011566</name>
</gene>
<dbReference type="Proteomes" id="UP001353858">
    <property type="component" value="Unassembled WGS sequence"/>
</dbReference>
<evidence type="ECO:0000256" key="8">
    <source>
        <dbReference type="ARBA" id="ARBA00023145"/>
    </source>
</evidence>
<dbReference type="InterPro" id="IPR006026">
    <property type="entry name" value="Peptidase_Metallo"/>
</dbReference>
<evidence type="ECO:0000313" key="13">
    <source>
        <dbReference type="EMBL" id="KAK4875144.1"/>
    </source>
</evidence>
<dbReference type="PANTHER" id="PTHR10201">
    <property type="entry name" value="MATRIX METALLOPROTEINASE"/>
    <property type="match status" value="1"/>
</dbReference>
<evidence type="ECO:0000256" key="7">
    <source>
        <dbReference type="ARBA" id="ARBA00023049"/>
    </source>
</evidence>
<keyword evidence="5" id="KW-0378">Hydrolase</keyword>
<dbReference type="PANTHER" id="PTHR10201:SF169">
    <property type="entry name" value="MATRIX METALLOPROTEINASE-16-LIKE PROTEIN"/>
    <property type="match status" value="1"/>
</dbReference>
<feature type="binding site" evidence="10">
    <location>
        <position position="196"/>
    </location>
    <ligand>
        <name>Zn(2+)</name>
        <dbReference type="ChEBI" id="CHEBI:29105"/>
        <label>1</label>
    </ligand>
</feature>
<dbReference type="Gene3D" id="3.40.390.10">
    <property type="entry name" value="Collagenase (Catalytic Domain)"/>
    <property type="match status" value="2"/>
</dbReference>
<feature type="binding site" evidence="10">
    <location>
        <position position="183"/>
    </location>
    <ligand>
        <name>Zn(2+)</name>
        <dbReference type="ChEBI" id="CHEBI:29105"/>
        <label>1</label>
    </ligand>
</feature>
<dbReference type="PRINTS" id="PR00138">
    <property type="entry name" value="MATRIXIN"/>
</dbReference>
<accession>A0AAN7SEM2</accession>
<organism evidence="13 14">
    <name type="scientific">Aquatica leii</name>
    <dbReference type="NCBI Taxonomy" id="1421715"/>
    <lineage>
        <taxon>Eukaryota</taxon>
        <taxon>Metazoa</taxon>
        <taxon>Ecdysozoa</taxon>
        <taxon>Arthropoda</taxon>
        <taxon>Hexapoda</taxon>
        <taxon>Insecta</taxon>
        <taxon>Pterygota</taxon>
        <taxon>Neoptera</taxon>
        <taxon>Endopterygota</taxon>
        <taxon>Coleoptera</taxon>
        <taxon>Polyphaga</taxon>
        <taxon>Elateriformia</taxon>
        <taxon>Elateroidea</taxon>
        <taxon>Lampyridae</taxon>
        <taxon>Luciolinae</taxon>
        <taxon>Aquatica</taxon>
    </lineage>
</organism>
<evidence type="ECO:0000256" key="2">
    <source>
        <dbReference type="ARBA" id="ARBA00022670"/>
    </source>
</evidence>
<feature type="binding site" evidence="10">
    <location>
        <position position="176"/>
    </location>
    <ligand>
        <name>Ca(2+)</name>
        <dbReference type="ChEBI" id="CHEBI:29108"/>
        <label>3</label>
    </ligand>
</feature>
<feature type="binding site" evidence="10">
    <location>
        <position position="239"/>
    </location>
    <ligand>
        <name>Zn(2+)</name>
        <dbReference type="ChEBI" id="CHEBI:29105"/>
        <label>2</label>
        <note>catalytic</note>
    </ligand>
</feature>
<evidence type="ECO:0000256" key="11">
    <source>
        <dbReference type="SAM" id="SignalP"/>
    </source>
</evidence>
<dbReference type="SUPFAM" id="SSF55486">
    <property type="entry name" value="Metalloproteases ('zincins'), catalytic domain"/>
    <property type="match status" value="2"/>
</dbReference>
<keyword evidence="4 11" id="KW-0732">Signal</keyword>
<keyword evidence="3 10" id="KW-0479">Metal-binding</keyword>
<dbReference type="CDD" id="cd04278">
    <property type="entry name" value="ZnMc_MMP"/>
    <property type="match status" value="2"/>
</dbReference>
<keyword evidence="10" id="KW-0106">Calcium</keyword>
<dbReference type="PROSITE" id="PS00546">
    <property type="entry name" value="CYSTEINE_SWITCH"/>
    <property type="match status" value="2"/>
</dbReference>
<keyword evidence="7" id="KW-0482">Metalloprotease</keyword>
<dbReference type="InterPro" id="IPR024079">
    <property type="entry name" value="MetalloPept_cat_dom_sf"/>
</dbReference>
<evidence type="ECO:0000256" key="1">
    <source>
        <dbReference type="ARBA" id="ARBA00010370"/>
    </source>
</evidence>
<keyword evidence="6 10" id="KW-0862">Zinc</keyword>
<feature type="domain" description="Peptidase metallopeptidase" evidence="12">
    <location>
        <begin position="345"/>
        <end position="505"/>
    </location>
</feature>
<protein>
    <recommendedName>
        <fullName evidence="12">Peptidase metallopeptidase domain-containing protein</fullName>
    </recommendedName>
</protein>
<feature type="domain" description="Peptidase metallopeptidase" evidence="12">
    <location>
        <begin position="106"/>
        <end position="266"/>
    </location>
</feature>
<sequence>MNALSLTLILTLCQLIVSSPLGLEKDREINAVKENEDVINYLLRFGYVEKERSYNKDQVKEGLKKLQQFFGLPVTGVVDDATLELIKKPRCGVPDIMTNHTRYLIGSAGFKKKNITYKFGRYSPKVSNASVDADVKFAFELWGASGGLTFSIANANADILLDFKKKVHNDRYHFDGPNGVLAHAFNPHARYSGDVHFDEEEDWKIMTAPSTGIDFFSVTLHELGHSLGLGHSTVSSAAMYPNYQYIPKSRGLDNDDKLGIAAIYKPELNKAEENDKVINYLVRFGYVEKGRNYKNDQVKEGLKKLQDYFGLPVTGVADDATLELIKKPRCGLPDITTNQKRFVIATPGFDKKNITYKFGRYSPKVSNAAVDADVKLALEMWARDSRLTFTEVKSDADIYLDFVPRVHNDAYPFDGPSGVLAHAFFPPTALSGDVHFDEEEDWKIMTTPTSGTDFFSVALHELGHSLGLHHSRVTSAVMYPIYQYIDKTRGLDYDDRLGIYSIYSEFL</sequence>
<dbReference type="GO" id="GO:0004222">
    <property type="term" value="F:metalloendopeptidase activity"/>
    <property type="evidence" value="ECO:0007669"/>
    <property type="project" value="InterPro"/>
</dbReference>
<feature type="binding site" evidence="10">
    <location>
        <position position="221"/>
    </location>
    <ligand>
        <name>Zn(2+)</name>
        <dbReference type="ChEBI" id="CHEBI:29105"/>
        <label>2</label>
        <note>catalytic</note>
    </ligand>
</feature>
<proteinExistence type="inferred from homology"/>
<feature type="signal peptide" evidence="11">
    <location>
        <begin position="1"/>
        <end position="18"/>
    </location>
</feature>
<feature type="binding site" description="in inhibited form" evidence="10">
    <location>
        <position position="91"/>
    </location>
    <ligand>
        <name>Zn(2+)</name>
        <dbReference type="ChEBI" id="CHEBI:29105"/>
        <label>2</label>
        <note>catalytic</note>
    </ligand>
</feature>
<dbReference type="GO" id="GO:0006508">
    <property type="term" value="P:proteolysis"/>
    <property type="evidence" value="ECO:0007669"/>
    <property type="project" value="UniProtKB-KW"/>
</dbReference>
<dbReference type="SMART" id="SM00235">
    <property type="entry name" value="ZnMc"/>
    <property type="match status" value="2"/>
</dbReference>
<feature type="binding site" evidence="10">
    <location>
        <position position="201"/>
    </location>
    <ligand>
        <name>Ca(2+)</name>
        <dbReference type="ChEBI" id="CHEBI:29108"/>
        <label>1</label>
    </ligand>
</feature>
<keyword evidence="8" id="KW-0865">Zymogen</keyword>
<evidence type="ECO:0000256" key="10">
    <source>
        <dbReference type="PIRSR" id="PIRSR621190-2"/>
    </source>
</evidence>
<evidence type="ECO:0000256" key="5">
    <source>
        <dbReference type="ARBA" id="ARBA00022801"/>
    </source>
</evidence>
<feature type="binding site" evidence="10">
    <location>
        <position position="194"/>
    </location>
    <ligand>
        <name>Ca(2+)</name>
        <dbReference type="ChEBI" id="CHEBI:29108"/>
        <label>2</label>
    </ligand>
</feature>
<evidence type="ECO:0000259" key="12">
    <source>
        <dbReference type="SMART" id="SM00235"/>
    </source>
</evidence>
<feature type="binding site" evidence="10">
    <location>
        <position position="168"/>
    </location>
    <ligand>
        <name>Zn(2+)</name>
        <dbReference type="ChEBI" id="CHEBI:29105"/>
        <label>1</label>
    </ligand>
</feature>
<feature type="binding site" evidence="10">
    <location>
        <position position="158"/>
    </location>
    <ligand>
        <name>Ca(2+)</name>
        <dbReference type="ChEBI" id="CHEBI:29108"/>
        <label>2</label>
    </ligand>
</feature>
<comment type="similarity">
    <text evidence="1">Belongs to the peptidase M10A family.</text>
</comment>
<feature type="active site" evidence="9">
    <location>
        <position position="222"/>
    </location>
</feature>
<reference evidence="14" key="1">
    <citation type="submission" date="2023-01" db="EMBL/GenBank/DDBJ databases">
        <title>Key to firefly adult light organ development and bioluminescence: homeobox transcription factors regulate luciferase expression and transportation to peroxisome.</title>
        <authorList>
            <person name="Fu X."/>
        </authorList>
    </citation>
    <scope>NUCLEOTIDE SEQUENCE [LARGE SCALE GENOMIC DNA]</scope>
</reference>
<dbReference type="SUPFAM" id="SSF47090">
    <property type="entry name" value="PGBD-like"/>
    <property type="match status" value="2"/>
</dbReference>
<feature type="chain" id="PRO_5042991539" description="Peptidase metallopeptidase domain-containing protein" evidence="11">
    <location>
        <begin position="19"/>
        <end position="507"/>
    </location>
</feature>